<protein>
    <submittedName>
        <fullName evidence="5">Glycerate kinase</fullName>
    </submittedName>
</protein>
<keyword evidence="2 4" id="KW-0808">Transferase</keyword>
<dbReference type="GO" id="GO:0031388">
    <property type="term" value="P:organic acid phosphorylation"/>
    <property type="evidence" value="ECO:0007669"/>
    <property type="project" value="UniProtKB-UniRule"/>
</dbReference>
<dbReference type="InterPro" id="IPR004381">
    <property type="entry name" value="Glycerate_kinase"/>
</dbReference>
<dbReference type="Proteomes" id="UP000242687">
    <property type="component" value="Unassembled WGS sequence"/>
</dbReference>
<reference evidence="5 6" key="1">
    <citation type="submission" date="2017-11" db="EMBL/GenBank/DDBJ databases">
        <title>Genomic Encyclopedia of Archaeal and Bacterial Type Strains, Phase II (KMG-II): From Individual Species to Whole Genera.</title>
        <authorList>
            <person name="Goeker M."/>
        </authorList>
    </citation>
    <scope>NUCLEOTIDE SEQUENCE [LARGE SCALE GENOMIC DNA]</scope>
    <source>
        <strain evidence="5 6">DSM 28175</strain>
    </source>
</reference>
<sequence length="382" mass="40221">MAIHVLIAPNAFKNSVTATEVAEALQKGLHQSGLHCNIECFPIADGGDGTGSLIMKKCHGELVNCVVNDPLGRPIEATIGLIDRGKTAVIEMADASGLRLLAPDELNPMQTSSLGTGQMMKLALDRGVNKIILAMGGSASVDGGCGILNALGVTFLDEEGNILLKPTPENLKRLANIDLRGLDPRIAVCEIVVLCDVDSQLLGKDGAAAIYGPQKGATEEMVQQLDSFLTNFAAITLKTCNININTLNYGGAAGGATSGVHAYLNARLVNGISYFLQLTEFDKSLQNASVVITGEGSIDSQTLQGKGPFGVAALAKQRGLPVIAVAGKVPLEDDEELRKYFDILLAIGNEPADMETAISNTYFNLVRIGTDIGHMLKLNSHV</sequence>
<dbReference type="GO" id="GO:0008887">
    <property type="term" value="F:glycerate kinase activity"/>
    <property type="evidence" value="ECO:0007669"/>
    <property type="project" value="UniProtKB-UniRule"/>
</dbReference>
<proteinExistence type="inferred from homology"/>
<evidence type="ECO:0000256" key="3">
    <source>
        <dbReference type="ARBA" id="ARBA00022777"/>
    </source>
</evidence>
<name>A0A2H9VLY0_9SPHI</name>
<evidence type="ECO:0000313" key="6">
    <source>
        <dbReference type="Proteomes" id="UP000242687"/>
    </source>
</evidence>
<dbReference type="EMBL" id="PGFJ01000002">
    <property type="protein sequence ID" value="PJJ79349.1"/>
    <property type="molecule type" value="Genomic_DNA"/>
</dbReference>
<dbReference type="InterPro" id="IPR018197">
    <property type="entry name" value="Glycerate_kinase_RE-like"/>
</dbReference>
<evidence type="ECO:0000313" key="5">
    <source>
        <dbReference type="EMBL" id="PJJ79349.1"/>
    </source>
</evidence>
<keyword evidence="3 4" id="KW-0418">Kinase</keyword>
<evidence type="ECO:0000256" key="2">
    <source>
        <dbReference type="ARBA" id="ARBA00022679"/>
    </source>
</evidence>
<dbReference type="AlphaFoldDB" id="A0A2H9VLY0"/>
<dbReference type="Gene3D" id="3.90.1510.10">
    <property type="entry name" value="Glycerate kinase, domain 2"/>
    <property type="match status" value="1"/>
</dbReference>
<gene>
    <name evidence="5" type="ORF">CLV57_2481</name>
</gene>
<comment type="similarity">
    <text evidence="1 4">Belongs to the glycerate kinase type-1 family.</text>
</comment>
<dbReference type="InterPro" id="IPR018193">
    <property type="entry name" value="Glyc_kinase_flavodox-like_fold"/>
</dbReference>
<dbReference type="PANTHER" id="PTHR21599:SF0">
    <property type="entry name" value="GLYCERATE KINASE"/>
    <property type="match status" value="1"/>
</dbReference>
<evidence type="ECO:0000256" key="4">
    <source>
        <dbReference type="PIRNR" id="PIRNR006078"/>
    </source>
</evidence>
<evidence type="ECO:0000256" key="1">
    <source>
        <dbReference type="ARBA" id="ARBA00006284"/>
    </source>
</evidence>
<organism evidence="5 6">
    <name type="scientific">Mucilaginibacter auburnensis</name>
    <dbReference type="NCBI Taxonomy" id="1457233"/>
    <lineage>
        <taxon>Bacteria</taxon>
        <taxon>Pseudomonadati</taxon>
        <taxon>Bacteroidota</taxon>
        <taxon>Sphingobacteriia</taxon>
        <taxon>Sphingobacteriales</taxon>
        <taxon>Sphingobacteriaceae</taxon>
        <taxon>Mucilaginibacter</taxon>
    </lineage>
</organism>
<dbReference type="PANTHER" id="PTHR21599">
    <property type="entry name" value="GLYCERATE KINASE"/>
    <property type="match status" value="1"/>
</dbReference>
<dbReference type="SUPFAM" id="SSF110738">
    <property type="entry name" value="Glycerate kinase I"/>
    <property type="match status" value="1"/>
</dbReference>
<comment type="caution">
    <text evidence="5">The sequence shown here is derived from an EMBL/GenBank/DDBJ whole genome shotgun (WGS) entry which is preliminary data.</text>
</comment>
<dbReference type="OrthoDB" id="9774290at2"/>
<accession>A0A2H9VLY0</accession>
<dbReference type="InterPro" id="IPR036129">
    <property type="entry name" value="Glycerate_kinase_sf"/>
</dbReference>
<dbReference type="Pfam" id="PF02595">
    <property type="entry name" value="Gly_kinase"/>
    <property type="match status" value="1"/>
</dbReference>
<dbReference type="NCBIfam" id="TIGR00045">
    <property type="entry name" value="glycerate kinase"/>
    <property type="match status" value="1"/>
</dbReference>
<dbReference type="Gene3D" id="3.40.50.10350">
    <property type="entry name" value="Glycerate kinase, domain 1"/>
    <property type="match status" value="1"/>
</dbReference>
<dbReference type="PIRSF" id="PIRSF006078">
    <property type="entry name" value="GlxK"/>
    <property type="match status" value="1"/>
</dbReference>
<dbReference type="RefSeq" id="WP_100341695.1">
    <property type="nucleotide sequence ID" value="NZ_PGFJ01000002.1"/>
</dbReference>
<keyword evidence="6" id="KW-1185">Reference proteome</keyword>